<feature type="region of interest" description="Disordered" evidence="1">
    <location>
        <begin position="651"/>
        <end position="702"/>
    </location>
</feature>
<evidence type="ECO:0000256" key="1">
    <source>
        <dbReference type="SAM" id="MobiDB-lite"/>
    </source>
</evidence>
<keyword evidence="2" id="KW-1133">Transmembrane helix</keyword>
<feature type="compositionally biased region" description="Acidic residues" evidence="1">
    <location>
        <begin position="550"/>
        <end position="563"/>
    </location>
</feature>
<protein>
    <submittedName>
        <fullName evidence="3">Uncharacterized protein</fullName>
    </submittedName>
</protein>
<evidence type="ECO:0000256" key="2">
    <source>
        <dbReference type="SAM" id="Phobius"/>
    </source>
</evidence>
<keyword evidence="4" id="KW-1185">Reference proteome</keyword>
<gene>
    <name evidence="3" type="ORF">R3P38DRAFT_2793965</name>
</gene>
<feature type="compositionally biased region" description="Acidic residues" evidence="1">
    <location>
        <begin position="573"/>
        <end position="582"/>
    </location>
</feature>
<proteinExistence type="predicted"/>
<dbReference type="Proteomes" id="UP001362999">
    <property type="component" value="Unassembled WGS sequence"/>
</dbReference>
<feature type="region of interest" description="Disordered" evidence="1">
    <location>
        <begin position="546"/>
        <end position="582"/>
    </location>
</feature>
<feature type="compositionally biased region" description="Basic and acidic residues" evidence="1">
    <location>
        <begin position="357"/>
        <end position="384"/>
    </location>
</feature>
<feature type="compositionally biased region" description="Basic and acidic residues" evidence="1">
    <location>
        <begin position="318"/>
        <end position="349"/>
    </location>
</feature>
<feature type="compositionally biased region" description="Acidic residues" evidence="1">
    <location>
        <begin position="671"/>
        <end position="682"/>
    </location>
</feature>
<evidence type="ECO:0000313" key="4">
    <source>
        <dbReference type="Proteomes" id="UP001362999"/>
    </source>
</evidence>
<name>A0AAW0AAF8_9AGAR</name>
<comment type="caution">
    <text evidence="3">The sequence shown here is derived from an EMBL/GenBank/DDBJ whole genome shotgun (WGS) entry which is preliminary data.</text>
</comment>
<feature type="compositionally biased region" description="Basic and acidic residues" evidence="1">
    <location>
        <begin position="109"/>
        <end position="123"/>
    </location>
</feature>
<feature type="compositionally biased region" description="Pro residues" evidence="1">
    <location>
        <begin position="656"/>
        <end position="665"/>
    </location>
</feature>
<accession>A0AAW0AAF8</accession>
<feature type="compositionally biased region" description="Basic and acidic residues" evidence="1">
    <location>
        <begin position="298"/>
        <end position="308"/>
    </location>
</feature>
<feature type="region of interest" description="Disordered" evidence="1">
    <location>
        <begin position="94"/>
        <end position="390"/>
    </location>
</feature>
<sequence>MSDKPYGRNRESVADIELELHNLFIEHPNATIGEDGTPVLPADKLVDIFESFSDLHGGMQLMTPDEAAIFDAFVASNPGIEVTPQITIAFVAEKTKQSPPQSPPVTEDELPRGREDERGDYDSNSRSSSSDSVGTHRNHSRPPSRPPSRSGNPQTPRSAASPFDTSRRQRSTPLGGGNAAPSSWAAKRPPHHRRKSDAGSKSDTEQVSASPSAFNRGPAGRTRAPSNPTSPSSTMADFSFGSPPNSNSGVRSRPPSRGAGHREEDPEDFDYTLRQGLSSLPMPRRSDSDSDSDDDDGRSDMVMDHDRSAASSTVSMMPHERVEALQRVNDDLARKLQETERSMQRKLAEQEGEFDDLQMKLEETRNELSAAKREEKELRSKERQNNTQIGALEAEVAKISKQLETSKMSYNNLQRQYVDQCARAEKYRDDLREREELVRSMRDAAGLTQIEIGRFAKEHEAYEERIGQLEMELSVAQQAHAQLDEQKQENMLLKETIDRMRFDLDEMRNNSAGSVVGGSSGQSSAANTVSKSLGQELLGKMKGAWGGLESDTEEEGEEEEEPDTSSSSATPGVEDDDTEGEDVIQTIITRKKRKVASRAINKVEHRAFEETKEYSDASTQYEAHLFFFSRRAQTDPEPKVLTASASMQTDFEPDPVVEPVPPPPQTAEMEIQTEPEPEELVPDDSKVAGPSTSAVPSDAPPAYKQVLSPEEQEEHDWRVTVATLKKYHPGARVEEGVPGGVSLDALEDWRALKEELGVSCLVVDKILDNSPHTNLPRAVSDVNGPSSSARRRSGRFYNIYNTYVYGGAGGAGGKEHPNSNANPFPAIPPGALWVGGTVLFFLMLGPSVMIPYYSVPGGPTHYDRAVWSSFNSMRVSGEGFSNEGTEAVWSFLGRVGNGAARMVRGWPT</sequence>
<feature type="transmembrane region" description="Helical" evidence="2">
    <location>
        <begin position="830"/>
        <end position="855"/>
    </location>
</feature>
<keyword evidence="2" id="KW-0812">Transmembrane</keyword>
<keyword evidence="2" id="KW-0472">Membrane</keyword>
<reference evidence="3 4" key="1">
    <citation type="journal article" date="2024" name="J Genomics">
        <title>Draft genome sequencing and assembly of Favolaschia claudopus CIRM-BRFM 2984 isolated from oak limbs.</title>
        <authorList>
            <person name="Navarro D."/>
            <person name="Drula E."/>
            <person name="Chaduli D."/>
            <person name="Cazenave R."/>
            <person name="Ahrendt S."/>
            <person name="Wang J."/>
            <person name="Lipzen A."/>
            <person name="Daum C."/>
            <person name="Barry K."/>
            <person name="Grigoriev I.V."/>
            <person name="Favel A."/>
            <person name="Rosso M.N."/>
            <person name="Martin F."/>
        </authorList>
    </citation>
    <scope>NUCLEOTIDE SEQUENCE [LARGE SCALE GENOMIC DNA]</scope>
    <source>
        <strain evidence="3 4">CIRM-BRFM 2984</strain>
    </source>
</reference>
<dbReference type="AlphaFoldDB" id="A0AAW0AAF8"/>
<dbReference type="Gene3D" id="6.10.250.920">
    <property type="match status" value="1"/>
</dbReference>
<evidence type="ECO:0000313" key="3">
    <source>
        <dbReference type="EMBL" id="KAK7006214.1"/>
    </source>
</evidence>
<feature type="compositionally biased region" description="Polar residues" evidence="1">
    <location>
        <begin position="224"/>
        <end position="250"/>
    </location>
</feature>
<dbReference type="EMBL" id="JAWWNJ010000076">
    <property type="protein sequence ID" value="KAK7006214.1"/>
    <property type="molecule type" value="Genomic_DNA"/>
</dbReference>
<organism evidence="3 4">
    <name type="scientific">Favolaschia claudopus</name>
    <dbReference type="NCBI Taxonomy" id="2862362"/>
    <lineage>
        <taxon>Eukaryota</taxon>
        <taxon>Fungi</taxon>
        <taxon>Dikarya</taxon>
        <taxon>Basidiomycota</taxon>
        <taxon>Agaricomycotina</taxon>
        <taxon>Agaricomycetes</taxon>
        <taxon>Agaricomycetidae</taxon>
        <taxon>Agaricales</taxon>
        <taxon>Marasmiineae</taxon>
        <taxon>Mycenaceae</taxon>
        <taxon>Favolaschia</taxon>
    </lineage>
</organism>